<keyword evidence="8" id="KW-0443">Lipid metabolism</keyword>
<dbReference type="SMART" id="SM00825">
    <property type="entry name" value="PKS_KS"/>
    <property type="match status" value="1"/>
</dbReference>
<protein>
    <recommendedName>
        <fullName evidence="4 11">3-oxoacyl-[acyl-carrier-protein] synthase 2</fullName>
        <ecNumber evidence="3 11">2.3.1.179</ecNumber>
    </recommendedName>
</protein>
<dbReference type="RefSeq" id="WP_108309529.1">
    <property type="nucleotide sequence ID" value="NZ_CP020921.1"/>
</dbReference>
<keyword evidence="7" id="KW-0276">Fatty acid metabolism</keyword>
<keyword evidence="16" id="KW-1185">Reference proteome</keyword>
<evidence type="ECO:0000256" key="11">
    <source>
        <dbReference type="PIRNR" id="PIRNR000447"/>
    </source>
</evidence>
<dbReference type="PANTHER" id="PTHR11712:SF336">
    <property type="entry name" value="3-OXOACYL-[ACYL-CARRIER-PROTEIN] SYNTHASE, MITOCHONDRIAL"/>
    <property type="match status" value="1"/>
</dbReference>
<dbReference type="InterPro" id="IPR018201">
    <property type="entry name" value="Ketoacyl_synth_AS"/>
</dbReference>
<keyword evidence="5 11" id="KW-0444">Lipid biosynthesis</keyword>
<name>A0A2R4W205_THEAF</name>
<reference evidence="15 16" key="1">
    <citation type="submission" date="2017-04" db="EMBL/GenBank/DDBJ databases">
        <title>Genomic insights into metabolism of Thermodesulfobium acidiphilum.</title>
        <authorList>
            <person name="Toshchakov S.V."/>
            <person name="Frolov E.N."/>
            <person name="Kublanov I.V."/>
            <person name="Samarov N.I."/>
            <person name="Novikov A."/>
            <person name="Lebedinsky A.V."/>
            <person name="Bonch-Osmolovskaya E.A."/>
            <person name="Chernyh N.A."/>
        </authorList>
    </citation>
    <scope>NUCLEOTIDE SEQUENCE [LARGE SCALE GENOMIC DNA]</scope>
    <source>
        <strain evidence="15 16">3127-1</strain>
    </source>
</reference>
<feature type="active site" description="For beta-ketoacyl synthase activity" evidence="12">
    <location>
        <position position="161"/>
    </location>
</feature>
<dbReference type="OrthoDB" id="9808669at2"/>
<accession>A0A2R4W205</accession>
<evidence type="ECO:0000256" key="1">
    <source>
        <dbReference type="ARBA" id="ARBA00005194"/>
    </source>
</evidence>
<evidence type="ECO:0000256" key="13">
    <source>
        <dbReference type="RuleBase" id="RU003694"/>
    </source>
</evidence>
<evidence type="ECO:0000256" key="4">
    <source>
        <dbReference type="ARBA" id="ARBA00014657"/>
    </source>
</evidence>
<dbReference type="UniPathway" id="UPA00094"/>
<evidence type="ECO:0000256" key="3">
    <source>
        <dbReference type="ARBA" id="ARBA00012356"/>
    </source>
</evidence>
<dbReference type="InterPro" id="IPR016039">
    <property type="entry name" value="Thiolase-like"/>
</dbReference>
<dbReference type="PROSITE" id="PS52004">
    <property type="entry name" value="KS3_2"/>
    <property type="match status" value="1"/>
</dbReference>
<keyword evidence="6 11" id="KW-0808">Transferase</keyword>
<comment type="function">
    <text evidence="11">Involved in the type II fatty acid elongation cycle. Catalyzes the elongation of a wide range of acyl-ACP by the addition of two carbons from malonyl-ACP to an acyl acceptor. Can efficiently catalyze the conversion of palmitoleoyl-ACP (cis-hexadec-9-enoyl-ACP) to cis-vaccenoyl-ACP (cis-octadec-11-enoyl-ACP), an essential step in the thermal regulation of fatty acid composition.</text>
</comment>
<dbReference type="CDD" id="cd00834">
    <property type="entry name" value="KAS_I_II"/>
    <property type="match status" value="1"/>
</dbReference>
<proteinExistence type="inferred from homology"/>
<dbReference type="PIRSF" id="PIRSF000447">
    <property type="entry name" value="KAS_II"/>
    <property type="match status" value="1"/>
</dbReference>
<comment type="catalytic activity">
    <reaction evidence="11">
        <text>(9Z)-hexadecenoyl-[ACP] + malonyl-[ACP] + H(+) = 3-oxo-(11Z)-octadecenoyl-[ACP] + holo-[ACP] + CO2</text>
        <dbReference type="Rhea" id="RHEA:55040"/>
        <dbReference type="Rhea" id="RHEA-COMP:9623"/>
        <dbReference type="Rhea" id="RHEA-COMP:9685"/>
        <dbReference type="Rhea" id="RHEA-COMP:10800"/>
        <dbReference type="Rhea" id="RHEA-COMP:14074"/>
        <dbReference type="ChEBI" id="CHEBI:15378"/>
        <dbReference type="ChEBI" id="CHEBI:16526"/>
        <dbReference type="ChEBI" id="CHEBI:64479"/>
        <dbReference type="ChEBI" id="CHEBI:78449"/>
        <dbReference type="ChEBI" id="CHEBI:83989"/>
        <dbReference type="ChEBI" id="CHEBI:138538"/>
        <dbReference type="EC" id="2.3.1.179"/>
    </reaction>
</comment>
<dbReference type="GO" id="GO:0005829">
    <property type="term" value="C:cytosol"/>
    <property type="evidence" value="ECO:0007669"/>
    <property type="project" value="TreeGrafter"/>
</dbReference>
<evidence type="ECO:0000313" key="15">
    <source>
        <dbReference type="EMBL" id="AWB10746.1"/>
    </source>
</evidence>
<dbReference type="Proteomes" id="UP000244792">
    <property type="component" value="Chromosome"/>
</dbReference>
<comment type="catalytic activity">
    <reaction evidence="11">
        <text>a fatty acyl-[ACP] + malonyl-[ACP] + H(+) = a 3-oxoacyl-[ACP] + holo-[ACP] + CO2</text>
        <dbReference type="Rhea" id="RHEA:22836"/>
        <dbReference type="Rhea" id="RHEA-COMP:9623"/>
        <dbReference type="Rhea" id="RHEA-COMP:9685"/>
        <dbReference type="Rhea" id="RHEA-COMP:9916"/>
        <dbReference type="Rhea" id="RHEA-COMP:14125"/>
        <dbReference type="ChEBI" id="CHEBI:15378"/>
        <dbReference type="ChEBI" id="CHEBI:16526"/>
        <dbReference type="ChEBI" id="CHEBI:64479"/>
        <dbReference type="ChEBI" id="CHEBI:78449"/>
        <dbReference type="ChEBI" id="CHEBI:78776"/>
        <dbReference type="ChEBI" id="CHEBI:138651"/>
    </reaction>
</comment>
<evidence type="ECO:0000256" key="5">
    <source>
        <dbReference type="ARBA" id="ARBA00022516"/>
    </source>
</evidence>
<dbReference type="Gene3D" id="3.40.47.10">
    <property type="match status" value="1"/>
</dbReference>
<gene>
    <name evidence="15" type="ORF">TDSAC_1406</name>
</gene>
<dbReference type="PROSITE" id="PS00606">
    <property type="entry name" value="KS3_1"/>
    <property type="match status" value="1"/>
</dbReference>
<evidence type="ECO:0000256" key="8">
    <source>
        <dbReference type="ARBA" id="ARBA00023098"/>
    </source>
</evidence>
<evidence type="ECO:0000256" key="6">
    <source>
        <dbReference type="ARBA" id="ARBA00022679"/>
    </source>
</evidence>
<dbReference type="SUPFAM" id="SSF53901">
    <property type="entry name" value="Thiolase-like"/>
    <property type="match status" value="2"/>
</dbReference>
<keyword evidence="10 11" id="KW-0012">Acyltransferase</keyword>
<dbReference type="NCBIfam" id="TIGR03150">
    <property type="entry name" value="fabF"/>
    <property type="match status" value="1"/>
</dbReference>
<dbReference type="KEGG" id="taci:TDSAC_1406"/>
<dbReference type="NCBIfam" id="NF005589">
    <property type="entry name" value="PRK07314.1"/>
    <property type="match status" value="1"/>
</dbReference>
<organism evidence="15 16">
    <name type="scientific">Thermodesulfobium acidiphilum</name>
    <dbReference type="NCBI Taxonomy" id="1794699"/>
    <lineage>
        <taxon>Bacteria</taxon>
        <taxon>Pseudomonadati</taxon>
        <taxon>Thermodesulfobiota</taxon>
        <taxon>Thermodesulfobiia</taxon>
        <taxon>Thermodesulfobiales</taxon>
        <taxon>Thermodesulfobiaceae</taxon>
        <taxon>Thermodesulfobium</taxon>
    </lineage>
</organism>
<keyword evidence="9 11" id="KW-0275">Fatty acid biosynthesis</keyword>
<dbReference type="Pfam" id="PF00109">
    <property type="entry name" value="ketoacyl-synt"/>
    <property type="match status" value="1"/>
</dbReference>
<sequence length="414" mass="44479">MRKRVVVTGMGCVTPLGNNVDMFWNMLKNGKSGIIKIDDFKQEFPSMIAGRVRNFAPEKYFDKKDVRRTSKFVQFAVAAAQEAIEDSGLLDIVDRSNIGVCIGSGVGGIDIMEEQAVVLYEKGPMKGSPFMVPMMIVNMASGYVAIKFGLKGPNFAPVSACASSNHAIGEAFRSIVYGDADIMLCGGAEAAVTPLAINGFCVMRALSTCRNDTPELASRPFDKSRDGFVMGEGSGIIVLEELEHALKRGAKIYAELVGYGASCDAYHMAAPDPSGDGAYTCINRALRDASISYEEIDLVNAHATSTPAGDEGELKAIKRVFKDHAKNIFITSNKSMIGHLLGAAGAVELIATIMSVRENFVPPTINLEDPCDEAEGLNLVPNNGQNMKRCEYAISNSFGFGGHNACLIIKKFRG</sequence>
<dbReference type="AlphaFoldDB" id="A0A2R4W205"/>
<comment type="similarity">
    <text evidence="2 11 13">Belongs to the thiolase-like superfamily. Beta-ketoacyl-ACP synthases family.</text>
</comment>
<dbReference type="EMBL" id="CP020921">
    <property type="protein sequence ID" value="AWB10746.1"/>
    <property type="molecule type" value="Genomic_DNA"/>
</dbReference>
<evidence type="ECO:0000256" key="2">
    <source>
        <dbReference type="ARBA" id="ARBA00008467"/>
    </source>
</evidence>
<dbReference type="NCBIfam" id="NF004970">
    <property type="entry name" value="PRK06333.1"/>
    <property type="match status" value="1"/>
</dbReference>
<dbReference type="FunFam" id="3.40.47.10:FF:000009">
    <property type="entry name" value="3-oxoacyl-[acyl-carrier-protein] synthase 2"/>
    <property type="match status" value="1"/>
</dbReference>
<dbReference type="PANTHER" id="PTHR11712">
    <property type="entry name" value="POLYKETIDE SYNTHASE-RELATED"/>
    <property type="match status" value="1"/>
</dbReference>
<dbReference type="InterPro" id="IPR014031">
    <property type="entry name" value="Ketoacyl_synth_C"/>
</dbReference>
<dbReference type="Pfam" id="PF02801">
    <property type="entry name" value="Ketoacyl-synt_C"/>
    <property type="match status" value="1"/>
</dbReference>
<dbReference type="EC" id="2.3.1.179" evidence="3 11"/>
<dbReference type="InterPro" id="IPR000794">
    <property type="entry name" value="Beta-ketoacyl_synthase"/>
</dbReference>
<dbReference type="InterPro" id="IPR017568">
    <property type="entry name" value="3-oxoacyl-ACP_synth-2"/>
</dbReference>
<feature type="domain" description="Ketosynthase family 3 (KS3)" evidence="14">
    <location>
        <begin position="2"/>
        <end position="411"/>
    </location>
</feature>
<dbReference type="GO" id="GO:0006633">
    <property type="term" value="P:fatty acid biosynthetic process"/>
    <property type="evidence" value="ECO:0007669"/>
    <property type="project" value="UniProtKB-UniRule"/>
</dbReference>
<evidence type="ECO:0000256" key="12">
    <source>
        <dbReference type="PIRSR" id="PIRSR000447-1"/>
    </source>
</evidence>
<evidence type="ECO:0000256" key="9">
    <source>
        <dbReference type="ARBA" id="ARBA00023160"/>
    </source>
</evidence>
<evidence type="ECO:0000256" key="7">
    <source>
        <dbReference type="ARBA" id="ARBA00022832"/>
    </source>
</evidence>
<evidence type="ECO:0000313" key="16">
    <source>
        <dbReference type="Proteomes" id="UP000244792"/>
    </source>
</evidence>
<evidence type="ECO:0000256" key="10">
    <source>
        <dbReference type="ARBA" id="ARBA00023315"/>
    </source>
</evidence>
<evidence type="ECO:0000259" key="14">
    <source>
        <dbReference type="PROSITE" id="PS52004"/>
    </source>
</evidence>
<dbReference type="InterPro" id="IPR014030">
    <property type="entry name" value="Ketoacyl_synth_N"/>
</dbReference>
<dbReference type="InterPro" id="IPR020841">
    <property type="entry name" value="PKS_Beta-ketoAc_synthase_dom"/>
</dbReference>
<comment type="pathway">
    <text evidence="1 11">Lipid metabolism; fatty acid biosynthesis.</text>
</comment>
<dbReference type="GO" id="GO:0004315">
    <property type="term" value="F:3-oxoacyl-[acyl-carrier-protein] synthase activity"/>
    <property type="evidence" value="ECO:0007669"/>
    <property type="project" value="UniProtKB-UniRule"/>
</dbReference>